<sequence>MSSTKAFLSRSVILVAILAYLLRPINRPSFTVIEPLNPQDPINLPSGTSRRVLVAGGGLAGLSAALELAERGFQVSVWEASPVLGGRLATRTVQLCNQTFAIEHGFHAWFANYHVFADIRKRLGIDHYFRPWGAVQFIFKDPRYKPEALESQGPYPWNLISIVLRSPNLRFIDAILSTRHVVDLLWFDHKTVWGKYDEQSFSEWARAMGIARVFYDVLYAPTLSVTVNERQNISAAEMLSMNHIYFLSHPRADRREVTRVDYETAIIQPWEMRLQALGVKIERGKRVGRLNFTETGVHVVEEEEEGEEGVAGSDFDHVVLATNLQGVKSILDASSVSPPSSLSSPSPPSTASSFSYVTSTAALAQLRHQTSFLEIAPPYKVFRAYFDRQLRGPYNQEIVLETPDSSPINLIAQYHLLEEESAEWARRTGGSVIEFHLYTWEGGYDGGKGDKFAAGEEVRVLWEFLRPTVCGHLLPEMCAQNFTLVDGYVAHYEDFPSFKKGLHKYRPRSQTPHQLGLTRLSLAGDWLSTSFPSALMERAVATGREAANVVLQEEGIRQAPLPVTTSHGPGLRVLAS</sequence>
<dbReference type="AlphaFoldDB" id="W7U1W2"/>
<dbReference type="GO" id="GO:0016491">
    <property type="term" value="F:oxidoreductase activity"/>
    <property type="evidence" value="ECO:0007669"/>
    <property type="project" value="InterPro"/>
</dbReference>
<dbReference type="Pfam" id="PF01593">
    <property type="entry name" value="Amino_oxidase"/>
    <property type="match status" value="2"/>
</dbReference>
<evidence type="ECO:0000313" key="3">
    <source>
        <dbReference type="Proteomes" id="UP000019335"/>
    </source>
</evidence>
<dbReference type="PANTHER" id="PTHR42923:SF43">
    <property type="entry name" value="AMINE OXIDASE"/>
    <property type="match status" value="1"/>
</dbReference>
<protein>
    <submittedName>
        <fullName evidence="2">Amine oxidase</fullName>
    </submittedName>
</protein>
<evidence type="ECO:0000259" key="1">
    <source>
        <dbReference type="Pfam" id="PF01593"/>
    </source>
</evidence>
<dbReference type="Proteomes" id="UP000019335">
    <property type="component" value="Chromosome 8"/>
</dbReference>
<evidence type="ECO:0000313" key="2">
    <source>
        <dbReference type="EMBL" id="EWM26856.1"/>
    </source>
</evidence>
<proteinExistence type="predicted"/>
<dbReference type="PANTHER" id="PTHR42923">
    <property type="entry name" value="PROTOPORPHYRINOGEN OXIDASE"/>
    <property type="match status" value="1"/>
</dbReference>
<dbReference type="SUPFAM" id="SSF51905">
    <property type="entry name" value="FAD/NAD(P)-binding domain"/>
    <property type="match status" value="1"/>
</dbReference>
<feature type="domain" description="Amine oxidase" evidence="1">
    <location>
        <begin position="59"/>
        <end position="369"/>
    </location>
</feature>
<comment type="caution">
    <text evidence="2">The sequence shown here is derived from an EMBL/GenBank/DDBJ whole genome shotgun (WGS) entry which is preliminary data.</text>
</comment>
<dbReference type="Gene3D" id="3.50.50.60">
    <property type="entry name" value="FAD/NAD(P)-binding domain"/>
    <property type="match status" value="1"/>
</dbReference>
<dbReference type="OrthoDB" id="188146at2759"/>
<reference evidence="2 3" key="1">
    <citation type="journal article" date="2014" name="Mol. Plant">
        <title>Chromosome Scale Genome Assembly and Transcriptome Profiling of Nannochloropsis gaditana in Nitrogen Depletion.</title>
        <authorList>
            <person name="Corteggiani Carpinelli E."/>
            <person name="Telatin A."/>
            <person name="Vitulo N."/>
            <person name="Forcato C."/>
            <person name="D'Angelo M."/>
            <person name="Schiavon R."/>
            <person name="Vezzi A."/>
            <person name="Giacometti G.M."/>
            <person name="Morosinotto T."/>
            <person name="Valle G."/>
        </authorList>
    </citation>
    <scope>NUCLEOTIDE SEQUENCE [LARGE SCALE GENOMIC DNA]</scope>
    <source>
        <strain evidence="2 3">B-31</strain>
    </source>
</reference>
<dbReference type="InterPro" id="IPR050464">
    <property type="entry name" value="Zeta_carotene_desat/Oxidored"/>
</dbReference>
<dbReference type="InterPro" id="IPR002937">
    <property type="entry name" value="Amino_oxidase"/>
</dbReference>
<keyword evidence="3" id="KW-1185">Reference proteome</keyword>
<accession>W7U1W2</accession>
<feature type="domain" description="Amine oxidase" evidence="1">
    <location>
        <begin position="495"/>
        <end position="551"/>
    </location>
</feature>
<gene>
    <name evidence="2" type="ORF">Naga_100097g5</name>
</gene>
<dbReference type="EMBL" id="AZIL01000602">
    <property type="protein sequence ID" value="EWM26856.1"/>
    <property type="molecule type" value="Genomic_DNA"/>
</dbReference>
<dbReference type="InterPro" id="IPR036188">
    <property type="entry name" value="FAD/NAD-bd_sf"/>
</dbReference>
<name>W7U1W2_9STRA</name>
<organism evidence="2 3">
    <name type="scientific">Nannochloropsis gaditana</name>
    <dbReference type="NCBI Taxonomy" id="72520"/>
    <lineage>
        <taxon>Eukaryota</taxon>
        <taxon>Sar</taxon>
        <taxon>Stramenopiles</taxon>
        <taxon>Ochrophyta</taxon>
        <taxon>Eustigmatophyceae</taxon>
        <taxon>Eustigmatales</taxon>
        <taxon>Monodopsidaceae</taxon>
        <taxon>Nannochloropsis</taxon>
    </lineage>
</organism>